<protein>
    <submittedName>
        <fullName evidence="2">Uncharacterized protein</fullName>
    </submittedName>
</protein>
<evidence type="ECO:0000313" key="2">
    <source>
        <dbReference type="EMBL" id="CAL4167067.1"/>
    </source>
</evidence>
<feature type="compositionally biased region" description="Low complexity" evidence="1">
    <location>
        <begin position="86"/>
        <end position="101"/>
    </location>
</feature>
<sequence>VVGNDLILGLQEVNEVRPRDPIAYLACCLYNYHYKTDHPKEKQQQNEIPEFPFGNPDSNPGSGGSSHSTIAMQTAKENTGIPVQLTTNNNNNNNIITQNQTSDGAHLDKPK</sequence>
<dbReference type="EMBL" id="CAXKWB010048695">
    <property type="protein sequence ID" value="CAL4167067.1"/>
    <property type="molecule type" value="Genomic_DNA"/>
</dbReference>
<keyword evidence="3" id="KW-1185">Reference proteome</keyword>
<feature type="compositionally biased region" description="Polar residues" evidence="1">
    <location>
        <begin position="67"/>
        <end position="77"/>
    </location>
</feature>
<dbReference type="InterPro" id="IPR007858">
    <property type="entry name" value="Dpy-30_motif"/>
</dbReference>
<proteinExistence type="predicted"/>
<organism evidence="2 3">
    <name type="scientific">Meganyctiphanes norvegica</name>
    <name type="common">Northern krill</name>
    <name type="synonym">Thysanopoda norvegica</name>
    <dbReference type="NCBI Taxonomy" id="48144"/>
    <lineage>
        <taxon>Eukaryota</taxon>
        <taxon>Metazoa</taxon>
        <taxon>Ecdysozoa</taxon>
        <taxon>Arthropoda</taxon>
        <taxon>Crustacea</taxon>
        <taxon>Multicrustacea</taxon>
        <taxon>Malacostraca</taxon>
        <taxon>Eumalacostraca</taxon>
        <taxon>Eucarida</taxon>
        <taxon>Euphausiacea</taxon>
        <taxon>Euphausiidae</taxon>
        <taxon>Meganyctiphanes</taxon>
    </lineage>
</organism>
<reference evidence="2 3" key="1">
    <citation type="submission" date="2024-05" db="EMBL/GenBank/DDBJ databases">
        <authorList>
            <person name="Wallberg A."/>
        </authorList>
    </citation>
    <scope>NUCLEOTIDE SEQUENCE [LARGE SCALE GENOMIC DNA]</scope>
</reference>
<gene>
    <name evidence="2" type="ORF">MNOR_LOCUS33558</name>
</gene>
<evidence type="ECO:0000313" key="3">
    <source>
        <dbReference type="Proteomes" id="UP001497623"/>
    </source>
</evidence>
<dbReference type="CDD" id="cd22966">
    <property type="entry name" value="DD_DYDC-like"/>
    <property type="match status" value="1"/>
</dbReference>
<dbReference type="Proteomes" id="UP001497623">
    <property type="component" value="Unassembled WGS sequence"/>
</dbReference>
<feature type="non-terminal residue" evidence="2">
    <location>
        <position position="1"/>
    </location>
</feature>
<evidence type="ECO:0000256" key="1">
    <source>
        <dbReference type="SAM" id="MobiDB-lite"/>
    </source>
</evidence>
<dbReference type="Pfam" id="PF05186">
    <property type="entry name" value="Dpy-30"/>
    <property type="match status" value="1"/>
</dbReference>
<name>A0AAV2S8D8_MEGNR</name>
<comment type="caution">
    <text evidence="2">The sequence shown here is derived from an EMBL/GenBank/DDBJ whole genome shotgun (WGS) entry which is preliminary data.</text>
</comment>
<accession>A0AAV2S8D8</accession>
<dbReference type="InterPro" id="IPR049630">
    <property type="entry name" value="DYDC-like_DD"/>
</dbReference>
<dbReference type="AlphaFoldDB" id="A0AAV2S8D8"/>
<feature type="non-terminal residue" evidence="2">
    <location>
        <position position="111"/>
    </location>
</feature>
<feature type="region of interest" description="Disordered" evidence="1">
    <location>
        <begin position="39"/>
        <end position="111"/>
    </location>
</feature>